<sequence length="433" mass="44926">MRSNAVYLFALVLGPMVVSANPLPGSYGYGGYGGASPGGPAPGGPAPGGPAPGGPAPGGPAPGGPAPGGPAPGNQGATVNCNYPSNANLAVCSSRGNAGGSSTSSNPCASIGTGPGGSGMGGPNGLVPECCFGRLWRCHYEPIFADRLVIFRNLRQRQPMLGHRIGPGRWRPRDDGPEWHLHQLRLPIQPWPVVMPIWVQKLAAQLQAGPAQGPRGLRRILPLDSRRCQDHKPVSRRYGSPNCLLPMNFGNPVCSCQIPMNSELPQCKPVPTSPKPIDTPTPAKTSVYGQKATSTPVNSPTPVPTSKPSTPASVDCSNVANYGKSACACTNAQYSTLSRCQPSTITTTTTQAPTATPETTPVTTQQTSAIETTAATYDTTSIPESAPESTPQAAATTEYGSIPTPASSASPEATTSQDSSYGYEQHHDYNNWY</sequence>
<feature type="region of interest" description="Disordered" evidence="1">
    <location>
        <begin position="346"/>
        <end position="433"/>
    </location>
</feature>
<feature type="compositionally biased region" description="Polar residues" evidence="1">
    <location>
        <begin position="368"/>
        <end position="399"/>
    </location>
</feature>
<feature type="compositionally biased region" description="Pro residues" evidence="1">
    <location>
        <begin position="40"/>
        <end position="70"/>
    </location>
</feature>
<comment type="caution">
    <text evidence="3">The sequence shown here is derived from an EMBL/GenBank/DDBJ whole genome shotgun (WGS) entry which is preliminary data.</text>
</comment>
<evidence type="ECO:0000313" key="3">
    <source>
        <dbReference type="EMBL" id="KAK8113668.1"/>
    </source>
</evidence>
<name>A0AAW0QPC0_9PEZI</name>
<feature type="region of interest" description="Disordered" evidence="1">
    <location>
        <begin position="267"/>
        <end position="311"/>
    </location>
</feature>
<feature type="region of interest" description="Disordered" evidence="1">
    <location>
        <begin position="40"/>
        <end position="77"/>
    </location>
</feature>
<evidence type="ECO:0000256" key="1">
    <source>
        <dbReference type="SAM" id="MobiDB-lite"/>
    </source>
</evidence>
<feature type="chain" id="PRO_5043732348" evidence="2">
    <location>
        <begin position="21"/>
        <end position="433"/>
    </location>
</feature>
<keyword evidence="4" id="KW-1185">Reference proteome</keyword>
<feature type="compositionally biased region" description="Low complexity" evidence="1">
    <location>
        <begin position="346"/>
        <end position="367"/>
    </location>
</feature>
<proteinExistence type="predicted"/>
<feature type="compositionally biased region" description="Low complexity" evidence="1">
    <location>
        <begin position="401"/>
        <end position="416"/>
    </location>
</feature>
<dbReference type="AlphaFoldDB" id="A0AAW0QPC0"/>
<dbReference type="Proteomes" id="UP001392437">
    <property type="component" value="Unassembled WGS sequence"/>
</dbReference>
<evidence type="ECO:0000313" key="4">
    <source>
        <dbReference type="Proteomes" id="UP001392437"/>
    </source>
</evidence>
<feature type="compositionally biased region" description="Polar residues" evidence="1">
    <location>
        <begin position="282"/>
        <end position="292"/>
    </location>
</feature>
<organism evidence="3 4">
    <name type="scientific">Apiospora kogelbergensis</name>
    <dbReference type="NCBI Taxonomy" id="1337665"/>
    <lineage>
        <taxon>Eukaryota</taxon>
        <taxon>Fungi</taxon>
        <taxon>Dikarya</taxon>
        <taxon>Ascomycota</taxon>
        <taxon>Pezizomycotina</taxon>
        <taxon>Sordariomycetes</taxon>
        <taxon>Xylariomycetidae</taxon>
        <taxon>Amphisphaeriales</taxon>
        <taxon>Apiosporaceae</taxon>
        <taxon>Apiospora</taxon>
    </lineage>
</organism>
<reference evidence="3 4" key="1">
    <citation type="submission" date="2023-01" db="EMBL/GenBank/DDBJ databases">
        <title>Analysis of 21 Apiospora genomes using comparative genomics revels a genus with tremendous synthesis potential of carbohydrate active enzymes and secondary metabolites.</title>
        <authorList>
            <person name="Sorensen T."/>
        </authorList>
    </citation>
    <scope>NUCLEOTIDE SEQUENCE [LARGE SCALE GENOMIC DNA]</scope>
    <source>
        <strain evidence="3 4">CBS 117206</strain>
    </source>
</reference>
<feature type="signal peptide" evidence="2">
    <location>
        <begin position="1"/>
        <end position="20"/>
    </location>
</feature>
<protein>
    <submittedName>
        <fullName evidence="3">Uncharacterized protein</fullName>
    </submittedName>
</protein>
<evidence type="ECO:0000256" key="2">
    <source>
        <dbReference type="SAM" id="SignalP"/>
    </source>
</evidence>
<keyword evidence="2" id="KW-0732">Signal</keyword>
<dbReference type="EMBL" id="JAQQWP010000006">
    <property type="protein sequence ID" value="KAK8113668.1"/>
    <property type="molecule type" value="Genomic_DNA"/>
</dbReference>
<accession>A0AAW0QPC0</accession>
<gene>
    <name evidence="3" type="ORF">PG999_005737</name>
</gene>
<feature type="compositionally biased region" description="Basic and acidic residues" evidence="1">
    <location>
        <begin position="424"/>
        <end position="433"/>
    </location>
</feature>